<accession>A0AAP0EHU1</accession>
<proteinExistence type="predicted"/>
<evidence type="ECO:0000313" key="2">
    <source>
        <dbReference type="Proteomes" id="UP001419268"/>
    </source>
</evidence>
<dbReference type="Proteomes" id="UP001419268">
    <property type="component" value="Unassembled WGS sequence"/>
</dbReference>
<sequence>MQWWSLIGGPCRYKFRLFVGQELEKKDPTRRVARKNEEDEVGRLSCSGEGRNKMRCSGVGHEEMKKRNHKIPIEIIAPPRSLMLEHPQRLYCTARPLQPGPLHAMKELAFATSVMISAAMSTIASVAVEDLVKAMAKRKMLEKER</sequence>
<evidence type="ECO:0000313" key="1">
    <source>
        <dbReference type="EMBL" id="KAK9093731.1"/>
    </source>
</evidence>
<comment type="caution">
    <text evidence="1">The sequence shown here is derived from an EMBL/GenBank/DDBJ whole genome shotgun (WGS) entry which is preliminary data.</text>
</comment>
<gene>
    <name evidence="1" type="ORF">Scep_025200</name>
</gene>
<name>A0AAP0EHU1_9MAGN</name>
<protein>
    <submittedName>
        <fullName evidence="1">Uncharacterized protein</fullName>
    </submittedName>
</protein>
<keyword evidence="2" id="KW-1185">Reference proteome</keyword>
<dbReference type="EMBL" id="JBBNAG010000011">
    <property type="protein sequence ID" value="KAK9093731.1"/>
    <property type="molecule type" value="Genomic_DNA"/>
</dbReference>
<organism evidence="1 2">
    <name type="scientific">Stephania cephalantha</name>
    <dbReference type="NCBI Taxonomy" id="152367"/>
    <lineage>
        <taxon>Eukaryota</taxon>
        <taxon>Viridiplantae</taxon>
        <taxon>Streptophyta</taxon>
        <taxon>Embryophyta</taxon>
        <taxon>Tracheophyta</taxon>
        <taxon>Spermatophyta</taxon>
        <taxon>Magnoliopsida</taxon>
        <taxon>Ranunculales</taxon>
        <taxon>Menispermaceae</taxon>
        <taxon>Menispermoideae</taxon>
        <taxon>Cissampelideae</taxon>
        <taxon>Stephania</taxon>
    </lineage>
</organism>
<reference evidence="1 2" key="1">
    <citation type="submission" date="2024-01" db="EMBL/GenBank/DDBJ databases">
        <title>Genome assemblies of Stephania.</title>
        <authorList>
            <person name="Yang L."/>
        </authorList>
    </citation>
    <scope>NUCLEOTIDE SEQUENCE [LARGE SCALE GENOMIC DNA]</scope>
    <source>
        <strain evidence="1">JXDWG</strain>
        <tissue evidence="1">Leaf</tissue>
    </source>
</reference>
<dbReference type="AlphaFoldDB" id="A0AAP0EHU1"/>